<dbReference type="InterPro" id="IPR041916">
    <property type="entry name" value="Anti_sigma_zinc_sf"/>
</dbReference>
<dbReference type="Pfam" id="PF10099">
    <property type="entry name" value="RskA_C"/>
    <property type="match status" value="1"/>
</dbReference>
<dbReference type="GO" id="GO:0006417">
    <property type="term" value="P:regulation of translation"/>
    <property type="evidence" value="ECO:0007669"/>
    <property type="project" value="TreeGrafter"/>
</dbReference>
<dbReference type="GO" id="GO:0005886">
    <property type="term" value="C:plasma membrane"/>
    <property type="evidence" value="ECO:0007669"/>
    <property type="project" value="UniProtKB-SubCell"/>
</dbReference>
<evidence type="ECO:0000256" key="8">
    <source>
        <dbReference type="ARBA" id="ARBA00030803"/>
    </source>
</evidence>
<dbReference type="InterPro" id="IPR051474">
    <property type="entry name" value="Anti-sigma-K/W_factor"/>
</dbReference>
<keyword evidence="4 10" id="KW-0812">Transmembrane</keyword>
<feature type="transmembrane region" description="Helical" evidence="10">
    <location>
        <begin position="105"/>
        <end position="127"/>
    </location>
</feature>
<keyword evidence="5 10" id="KW-1133">Transmembrane helix</keyword>
<evidence type="ECO:0000256" key="2">
    <source>
        <dbReference type="ARBA" id="ARBA00004236"/>
    </source>
</evidence>
<protein>
    <recommendedName>
        <fullName evidence="8">Regulator of SigK</fullName>
    </recommendedName>
    <alternativeName>
        <fullName evidence="7">Sigma-K anti-sigma factor RskA</fullName>
    </alternativeName>
</protein>
<dbReference type="PANTHER" id="PTHR37461:SF1">
    <property type="entry name" value="ANTI-SIGMA-K FACTOR RSKA"/>
    <property type="match status" value="1"/>
</dbReference>
<comment type="subcellular location">
    <subcellularLocation>
        <location evidence="2">Cell membrane</location>
    </subcellularLocation>
    <subcellularLocation>
        <location evidence="1">Membrane</location>
        <topology evidence="1">Single-pass membrane protein</topology>
    </subcellularLocation>
</comment>
<name>A0A6J4VW48_9DEIN</name>
<evidence type="ECO:0000256" key="3">
    <source>
        <dbReference type="ARBA" id="ARBA00022475"/>
    </source>
</evidence>
<evidence type="ECO:0000256" key="1">
    <source>
        <dbReference type="ARBA" id="ARBA00004167"/>
    </source>
</evidence>
<dbReference type="PANTHER" id="PTHR37461">
    <property type="entry name" value="ANTI-SIGMA-K FACTOR RSKA"/>
    <property type="match status" value="1"/>
</dbReference>
<dbReference type="GO" id="GO:0016989">
    <property type="term" value="F:sigma factor antagonist activity"/>
    <property type="evidence" value="ECO:0007669"/>
    <property type="project" value="TreeGrafter"/>
</dbReference>
<gene>
    <name evidence="12" type="ORF">AVDCRST_MAG86-3981</name>
</gene>
<evidence type="ECO:0000256" key="7">
    <source>
        <dbReference type="ARBA" id="ARBA00029829"/>
    </source>
</evidence>
<evidence type="ECO:0000259" key="11">
    <source>
        <dbReference type="Pfam" id="PF10099"/>
    </source>
</evidence>
<dbReference type="AlphaFoldDB" id="A0A6J4VW48"/>
<feature type="domain" description="Anti-sigma K factor RskA C-terminal" evidence="11">
    <location>
        <begin position="112"/>
        <end position="235"/>
    </location>
</feature>
<organism evidence="12">
    <name type="scientific">uncultured Truepera sp</name>
    <dbReference type="NCBI Taxonomy" id="543023"/>
    <lineage>
        <taxon>Bacteria</taxon>
        <taxon>Thermotogati</taxon>
        <taxon>Deinococcota</taxon>
        <taxon>Deinococci</taxon>
        <taxon>Trueperales</taxon>
        <taxon>Trueperaceae</taxon>
        <taxon>Truepera</taxon>
        <taxon>environmental samples</taxon>
    </lineage>
</organism>
<sequence length="240" mass="25379">MTVTEDTLVSYAFGHLASVDEAVVEAHLRAHPDDARTVAAYLDVLASLVMALPPEPLPAGGEEALLARVRGPATPAETRSNAPERTPKGVPGTYIPSRERPRRAVWWRDVLAAAAVAGLYVSVFTLLNPDARTARVLQGYRTEPGAVSYALNAEGRAEPLGTLVRLQDGRVFVALGVPPSADQVYQAWEIAGAPVSLGTFDGRTFLSAQAVTEGNTFGLTLEPPGGSDQPTSTPITLLEL</sequence>
<dbReference type="InterPro" id="IPR018764">
    <property type="entry name" value="RskA_C"/>
</dbReference>
<feature type="region of interest" description="Disordered" evidence="9">
    <location>
        <begin position="72"/>
        <end position="95"/>
    </location>
</feature>
<evidence type="ECO:0000256" key="10">
    <source>
        <dbReference type="SAM" id="Phobius"/>
    </source>
</evidence>
<keyword evidence="6 10" id="KW-0472">Membrane</keyword>
<accession>A0A6J4VW48</accession>
<evidence type="ECO:0000256" key="4">
    <source>
        <dbReference type="ARBA" id="ARBA00022692"/>
    </source>
</evidence>
<reference evidence="12" key="1">
    <citation type="submission" date="2020-02" db="EMBL/GenBank/DDBJ databases">
        <authorList>
            <person name="Meier V. D."/>
        </authorList>
    </citation>
    <scope>NUCLEOTIDE SEQUENCE</scope>
    <source>
        <strain evidence="12">AVDCRST_MAG86</strain>
    </source>
</reference>
<evidence type="ECO:0000313" key="12">
    <source>
        <dbReference type="EMBL" id="CAA9587272.1"/>
    </source>
</evidence>
<evidence type="ECO:0000256" key="9">
    <source>
        <dbReference type="SAM" id="MobiDB-lite"/>
    </source>
</evidence>
<keyword evidence="3" id="KW-1003">Cell membrane</keyword>
<dbReference type="Gene3D" id="1.10.10.1320">
    <property type="entry name" value="Anti-sigma factor, zinc-finger domain"/>
    <property type="match status" value="1"/>
</dbReference>
<proteinExistence type="predicted"/>
<evidence type="ECO:0000256" key="5">
    <source>
        <dbReference type="ARBA" id="ARBA00022989"/>
    </source>
</evidence>
<evidence type="ECO:0000256" key="6">
    <source>
        <dbReference type="ARBA" id="ARBA00023136"/>
    </source>
</evidence>
<dbReference type="EMBL" id="CADCWP010000336">
    <property type="protein sequence ID" value="CAA9587272.1"/>
    <property type="molecule type" value="Genomic_DNA"/>
</dbReference>